<evidence type="ECO:0000313" key="1">
    <source>
        <dbReference type="EMBL" id="AZS38603.1"/>
    </source>
</evidence>
<dbReference type="AlphaFoldDB" id="A0A3S9WEW3"/>
<dbReference type="OrthoDB" id="4943146at2"/>
<dbReference type="KEGG" id="mlv:CVS47_03262"/>
<gene>
    <name evidence="1" type="ORF">CVS47_03262</name>
</gene>
<dbReference type="EMBL" id="CP031423">
    <property type="protein sequence ID" value="AZS38603.1"/>
    <property type="molecule type" value="Genomic_DNA"/>
</dbReference>
<dbReference type="Proteomes" id="UP000276888">
    <property type="component" value="Chromosome"/>
</dbReference>
<reference evidence="1 2" key="1">
    <citation type="submission" date="2018-08" db="EMBL/GenBank/DDBJ databases">
        <title>Microbacterium lemovicicum sp. nov., a bacterium isolated from a natural uranium-rich soil.</title>
        <authorList>
            <person name="ORTET P."/>
        </authorList>
    </citation>
    <scope>NUCLEOTIDE SEQUENCE [LARGE SCALE GENOMIC DNA]</scope>
    <source>
        <strain evidence="1 2">Viu22</strain>
    </source>
</reference>
<evidence type="ECO:0000313" key="2">
    <source>
        <dbReference type="Proteomes" id="UP000276888"/>
    </source>
</evidence>
<sequence>MGTNRRYADHVDRQMDERVLERIARSGALQTLSDLELQLDAELFTRDPRPRPVTAWVRFGETPVQVRADACAWTPHAVGIRFVIGGREFKTWVWASAVRAADQGRRPAT</sequence>
<name>A0A3S9WEW3_9MICO</name>
<keyword evidence="2" id="KW-1185">Reference proteome</keyword>
<protein>
    <submittedName>
        <fullName evidence="1">Uncharacterized protein</fullName>
    </submittedName>
</protein>
<organism evidence="1 2">
    <name type="scientific">Microbacterium lemovicicum</name>
    <dbReference type="NCBI Taxonomy" id="1072463"/>
    <lineage>
        <taxon>Bacteria</taxon>
        <taxon>Bacillati</taxon>
        <taxon>Actinomycetota</taxon>
        <taxon>Actinomycetes</taxon>
        <taxon>Micrococcales</taxon>
        <taxon>Microbacteriaceae</taxon>
        <taxon>Microbacterium</taxon>
    </lineage>
</organism>
<accession>A0A3S9WEW3</accession>
<proteinExistence type="predicted"/>